<reference evidence="12 13" key="1">
    <citation type="journal article" date="2016" name="Nat. Commun.">
        <title>Thousands of microbial genomes shed light on interconnected biogeochemical processes in an aquifer system.</title>
        <authorList>
            <person name="Anantharaman K."/>
            <person name="Brown C.T."/>
            <person name="Hug L.A."/>
            <person name="Sharon I."/>
            <person name="Castelle C.J."/>
            <person name="Probst A.J."/>
            <person name="Thomas B.C."/>
            <person name="Singh A."/>
            <person name="Wilkins M.J."/>
            <person name="Karaoz U."/>
            <person name="Brodie E.L."/>
            <person name="Williams K.H."/>
            <person name="Hubbard S.S."/>
            <person name="Banfield J.F."/>
        </authorList>
    </citation>
    <scope>NUCLEOTIDE SEQUENCE [LARGE SCALE GENOMIC DNA]</scope>
</reference>
<dbReference type="AlphaFoldDB" id="A0A1F6T865"/>
<dbReference type="PANTHER" id="PTHR30598">
    <property type="entry name" value="NITRATE REDUCTASE PRIVATE CHAPERONE, REDOX ENZYME MATURATION PROTEIN REMP FAMILY"/>
    <property type="match status" value="1"/>
</dbReference>
<name>A0A1F6T865_9PROT</name>
<feature type="compositionally biased region" description="Polar residues" evidence="9">
    <location>
        <begin position="243"/>
        <end position="252"/>
    </location>
</feature>
<dbReference type="EMBL" id="MFSQ01000023">
    <property type="protein sequence ID" value="OGI41276.1"/>
    <property type="molecule type" value="Genomic_DNA"/>
</dbReference>
<dbReference type="GO" id="GO:0005886">
    <property type="term" value="C:plasma membrane"/>
    <property type="evidence" value="ECO:0007669"/>
    <property type="project" value="UniProtKB-SubCell"/>
</dbReference>
<accession>A0A1F6T865</accession>
<feature type="transmembrane region" description="Helical" evidence="10">
    <location>
        <begin position="6"/>
        <end position="24"/>
    </location>
</feature>
<dbReference type="GO" id="GO:0020037">
    <property type="term" value="F:heme binding"/>
    <property type="evidence" value="ECO:0007669"/>
    <property type="project" value="TreeGrafter"/>
</dbReference>
<feature type="transmembrane region" description="Helical" evidence="10">
    <location>
        <begin position="189"/>
        <end position="211"/>
    </location>
</feature>
<dbReference type="InterPro" id="IPR023234">
    <property type="entry name" value="NarG-like_domain"/>
</dbReference>
<evidence type="ECO:0000256" key="9">
    <source>
        <dbReference type="SAM" id="MobiDB-lite"/>
    </source>
</evidence>
<evidence type="ECO:0000313" key="12">
    <source>
        <dbReference type="EMBL" id="OGI41276.1"/>
    </source>
</evidence>
<sequence length="252" mass="28450">MTTVTVIYTVLFYAAALLFVLGVGRKILIYARTPQPLKIPTTPAPTTKVGVWIRIAREVVLFESLFKATKWTWIFGWIFHLSLLLAFFRHLRYALSPESFLWPIVNLEIVQTAGKYGGYAMVLGLIGLFGRRIFVDRVRYISNPSDYLMLALLMAIAGSGLMMTFISHTDIVALKAFTLGLIYFDPQPLPTSLFLLIHLGLVALLLVIFPFSKLLHAPGLFFSPTRNQVDNPRERRWTRGWTAESTNTPKAG</sequence>
<keyword evidence="8 10" id="KW-0472">Membrane</keyword>
<dbReference type="STRING" id="1817756.A2140_06730"/>
<dbReference type="Gene3D" id="1.20.950.20">
    <property type="entry name" value="Transmembrane di-heme cytochromes, Chain C"/>
    <property type="match status" value="1"/>
</dbReference>
<evidence type="ECO:0000259" key="11">
    <source>
        <dbReference type="Pfam" id="PF02665"/>
    </source>
</evidence>
<keyword evidence="3" id="KW-1003">Cell membrane</keyword>
<evidence type="ECO:0000256" key="10">
    <source>
        <dbReference type="SAM" id="Phobius"/>
    </source>
</evidence>
<feature type="region of interest" description="Disordered" evidence="9">
    <location>
        <begin position="233"/>
        <end position="252"/>
    </location>
</feature>
<dbReference type="GO" id="GO:0019645">
    <property type="term" value="P:anaerobic electron transport chain"/>
    <property type="evidence" value="ECO:0007669"/>
    <property type="project" value="TreeGrafter"/>
</dbReference>
<keyword evidence="5" id="KW-0249">Electron transport</keyword>
<comment type="subcellular location">
    <subcellularLocation>
        <location evidence="1">Cell membrane</location>
        <topology evidence="1">Multi-pass membrane protein</topology>
    </subcellularLocation>
</comment>
<feature type="domain" description="NarG-like" evidence="11">
    <location>
        <begin position="75"/>
        <end position="217"/>
    </location>
</feature>
<feature type="transmembrane region" description="Helical" evidence="10">
    <location>
        <begin position="116"/>
        <end position="135"/>
    </location>
</feature>
<evidence type="ECO:0000256" key="6">
    <source>
        <dbReference type="ARBA" id="ARBA00022989"/>
    </source>
</evidence>
<feature type="transmembrane region" description="Helical" evidence="10">
    <location>
        <begin position="71"/>
        <end position="91"/>
    </location>
</feature>
<keyword evidence="2" id="KW-0813">Transport</keyword>
<proteinExistence type="predicted"/>
<evidence type="ECO:0000256" key="1">
    <source>
        <dbReference type="ARBA" id="ARBA00004651"/>
    </source>
</evidence>
<organism evidence="12 13">
    <name type="scientific">Candidatus Muproteobacteria bacterium RBG_16_62_13</name>
    <dbReference type="NCBI Taxonomy" id="1817756"/>
    <lineage>
        <taxon>Bacteria</taxon>
        <taxon>Pseudomonadati</taxon>
        <taxon>Pseudomonadota</taxon>
        <taxon>Candidatus Muproteobacteria</taxon>
    </lineage>
</organism>
<evidence type="ECO:0000256" key="7">
    <source>
        <dbReference type="ARBA" id="ARBA00023002"/>
    </source>
</evidence>
<dbReference type="PANTHER" id="PTHR30598:SF3">
    <property type="entry name" value="RESPIRATORY NITRATE REDUCTASE 1 GAMMA CHAIN"/>
    <property type="match status" value="1"/>
</dbReference>
<dbReference type="Proteomes" id="UP000178379">
    <property type="component" value="Unassembled WGS sequence"/>
</dbReference>
<protein>
    <submittedName>
        <fullName evidence="12">Nitrate reductase</fullName>
    </submittedName>
</protein>
<gene>
    <name evidence="12" type="ORF">A2140_06730</name>
</gene>
<dbReference type="GO" id="GO:0008940">
    <property type="term" value="F:nitrate reductase activity"/>
    <property type="evidence" value="ECO:0007669"/>
    <property type="project" value="TreeGrafter"/>
</dbReference>
<evidence type="ECO:0000313" key="13">
    <source>
        <dbReference type="Proteomes" id="UP000178379"/>
    </source>
</evidence>
<dbReference type="SUPFAM" id="SSF103501">
    <property type="entry name" value="Respiratory nitrate reductase 1 gamma chain"/>
    <property type="match status" value="1"/>
</dbReference>
<dbReference type="InterPro" id="IPR051936">
    <property type="entry name" value="Heme-iron_electron_transfer"/>
</dbReference>
<feature type="transmembrane region" description="Helical" evidence="10">
    <location>
        <begin position="147"/>
        <end position="169"/>
    </location>
</feature>
<dbReference type="GO" id="GO:0009055">
    <property type="term" value="F:electron transfer activity"/>
    <property type="evidence" value="ECO:0007669"/>
    <property type="project" value="TreeGrafter"/>
</dbReference>
<evidence type="ECO:0000256" key="2">
    <source>
        <dbReference type="ARBA" id="ARBA00022448"/>
    </source>
</evidence>
<comment type="caution">
    <text evidence="12">The sequence shown here is derived from an EMBL/GenBank/DDBJ whole genome shotgun (WGS) entry which is preliminary data.</text>
</comment>
<evidence type="ECO:0000256" key="3">
    <source>
        <dbReference type="ARBA" id="ARBA00022475"/>
    </source>
</evidence>
<evidence type="ECO:0000256" key="4">
    <source>
        <dbReference type="ARBA" id="ARBA00022692"/>
    </source>
</evidence>
<dbReference type="Pfam" id="PF02665">
    <property type="entry name" value="Nitrate_red_gam"/>
    <property type="match status" value="1"/>
</dbReference>
<evidence type="ECO:0000256" key="8">
    <source>
        <dbReference type="ARBA" id="ARBA00023136"/>
    </source>
</evidence>
<keyword evidence="4 10" id="KW-0812">Transmembrane</keyword>
<keyword evidence="7" id="KW-0560">Oxidoreductase</keyword>
<dbReference type="InterPro" id="IPR036197">
    <property type="entry name" value="NarG-like_sf"/>
</dbReference>
<evidence type="ECO:0000256" key="5">
    <source>
        <dbReference type="ARBA" id="ARBA00022982"/>
    </source>
</evidence>
<keyword evidence="6 10" id="KW-1133">Transmembrane helix</keyword>